<sequence>MYAVPKPPGKKSKATRPTRDDFELQELAEKLEEAKENHTRLNLTVWRMPEQIQGMIDKLDSGTQKVHVQTRYDGLLKIPFIDIMKAFNVE</sequence>
<accession>A0ABU6GQE2</accession>
<feature type="region of interest" description="Disordered" evidence="1">
    <location>
        <begin position="1"/>
        <end position="21"/>
    </location>
</feature>
<evidence type="ECO:0000256" key="1">
    <source>
        <dbReference type="SAM" id="MobiDB-lite"/>
    </source>
</evidence>
<protein>
    <submittedName>
        <fullName evidence="2">YolD-like family protein</fullName>
    </submittedName>
</protein>
<dbReference type="RefSeq" id="WP_326089662.1">
    <property type="nucleotide sequence ID" value="NZ_JARLKZ010000015.1"/>
</dbReference>
<evidence type="ECO:0000313" key="2">
    <source>
        <dbReference type="EMBL" id="MEC0241952.1"/>
    </source>
</evidence>
<proteinExistence type="predicted"/>
<dbReference type="EMBL" id="JARLKZ010000015">
    <property type="protein sequence ID" value="MEC0241952.1"/>
    <property type="molecule type" value="Genomic_DNA"/>
</dbReference>
<organism evidence="2 3">
    <name type="scientific">Paenibacillus dokdonensis</name>
    <dbReference type="NCBI Taxonomy" id="2567944"/>
    <lineage>
        <taxon>Bacteria</taxon>
        <taxon>Bacillati</taxon>
        <taxon>Bacillota</taxon>
        <taxon>Bacilli</taxon>
        <taxon>Bacillales</taxon>
        <taxon>Paenibacillaceae</taxon>
        <taxon>Paenibacillus</taxon>
    </lineage>
</organism>
<dbReference type="InterPro" id="IPR014962">
    <property type="entry name" value="YolD"/>
</dbReference>
<comment type="caution">
    <text evidence="2">The sequence shown here is derived from an EMBL/GenBank/DDBJ whole genome shotgun (WGS) entry which is preliminary data.</text>
</comment>
<evidence type="ECO:0000313" key="3">
    <source>
        <dbReference type="Proteomes" id="UP001344632"/>
    </source>
</evidence>
<keyword evidence="3" id="KW-1185">Reference proteome</keyword>
<dbReference type="Proteomes" id="UP001344632">
    <property type="component" value="Unassembled WGS sequence"/>
</dbReference>
<gene>
    <name evidence="2" type="ORF">P4H66_19300</name>
</gene>
<dbReference type="Pfam" id="PF08863">
    <property type="entry name" value="YolD"/>
    <property type="match status" value="1"/>
</dbReference>
<name>A0ABU6GQE2_9BACL</name>
<reference evidence="2 3" key="1">
    <citation type="submission" date="2023-03" db="EMBL/GenBank/DDBJ databases">
        <title>Bacillus Genome Sequencing.</title>
        <authorList>
            <person name="Dunlap C."/>
        </authorList>
    </citation>
    <scope>NUCLEOTIDE SEQUENCE [LARGE SCALE GENOMIC DNA]</scope>
    <source>
        <strain evidence="2 3">BD-525</strain>
    </source>
</reference>